<evidence type="ECO:0000313" key="6">
    <source>
        <dbReference type="EMBL" id="AXG81987.1"/>
    </source>
</evidence>
<dbReference type="OrthoDB" id="4654311at2"/>
<comment type="similarity">
    <text evidence="1">Belongs to the peptidase S33 family.</text>
</comment>
<dbReference type="GO" id="GO:0004301">
    <property type="term" value="F:epoxide hydrolase activity"/>
    <property type="evidence" value="ECO:0007669"/>
    <property type="project" value="TreeGrafter"/>
</dbReference>
<evidence type="ECO:0000256" key="1">
    <source>
        <dbReference type="ARBA" id="ARBA00010088"/>
    </source>
</evidence>
<dbReference type="Pfam" id="PF06441">
    <property type="entry name" value="EHN"/>
    <property type="match status" value="1"/>
</dbReference>
<dbReference type="PANTHER" id="PTHR21661">
    <property type="entry name" value="EPOXIDE HYDROLASE 1-RELATED"/>
    <property type="match status" value="1"/>
</dbReference>
<dbReference type="InterPro" id="IPR010497">
    <property type="entry name" value="Epoxide_hydro_N"/>
</dbReference>
<feature type="active site" description="Proton acceptor" evidence="4">
    <location>
        <position position="388"/>
    </location>
</feature>
<feature type="active site" description="Nucleophile" evidence="4">
    <location>
        <position position="185"/>
    </location>
</feature>
<keyword evidence="7" id="KW-1185">Reference proteome</keyword>
<dbReference type="RefSeq" id="WP_114664527.1">
    <property type="nucleotide sequence ID" value="NZ_CP031194.1"/>
</dbReference>
<dbReference type="PIRSF" id="PIRSF001112">
    <property type="entry name" value="Epoxide_hydrolase"/>
    <property type="match status" value="1"/>
</dbReference>
<dbReference type="Proteomes" id="UP000253868">
    <property type="component" value="Chromosome"/>
</dbReference>
<name>A0A345HZ63_9ACTN</name>
<dbReference type="Gene3D" id="3.40.50.1820">
    <property type="entry name" value="alpha/beta hydrolase"/>
    <property type="match status" value="1"/>
</dbReference>
<dbReference type="KEGG" id="spad:DVK44_34420"/>
<keyword evidence="3 6" id="KW-0378">Hydrolase</keyword>
<evidence type="ECO:0000259" key="5">
    <source>
        <dbReference type="Pfam" id="PF06441"/>
    </source>
</evidence>
<dbReference type="AlphaFoldDB" id="A0A345HZ63"/>
<dbReference type="SUPFAM" id="SSF53474">
    <property type="entry name" value="alpha/beta-Hydrolases"/>
    <property type="match status" value="1"/>
</dbReference>
<accession>A0A345HZ63</accession>
<reference evidence="7" key="1">
    <citation type="submission" date="2018-07" db="EMBL/GenBank/DDBJ databases">
        <authorList>
            <person name="Zhao J."/>
        </authorList>
    </citation>
    <scope>NUCLEOTIDE SEQUENCE [LARGE SCALE GENOMIC DNA]</scope>
    <source>
        <strain evidence="7">GSSD-12</strain>
    </source>
</reference>
<dbReference type="PRINTS" id="PR00412">
    <property type="entry name" value="EPOXHYDRLASE"/>
</dbReference>
<organism evidence="6 7">
    <name type="scientific">Streptomyces paludis</name>
    <dbReference type="NCBI Taxonomy" id="2282738"/>
    <lineage>
        <taxon>Bacteria</taxon>
        <taxon>Bacillati</taxon>
        <taxon>Actinomycetota</taxon>
        <taxon>Actinomycetes</taxon>
        <taxon>Kitasatosporales</taxon>
        <taxon>Streptomycetaceae</taxon>
        <taxon>Streptomyces</taxon>
    </lineage>
</organism>
<sequence>MTASHPFPLEPTPIHVSDEVLDDLRARLAQTRPPLDEGNGDWSYGVPADYLGELVAYWRDGYDWRAAEAAINAYEHYRVDVSGVPVHFLRKPGRGPRPIPLILTHGWPWTFWHWSKVIGPLADPAAFGGDPADAFDVIVPSLPGFGFPGPLTGFPDVNFWKVSDLWHTLMTETLGYEKYAAGGCDIGGIVSSQLGHKYADELYGIHIGSGLPLDFFSGPRAWDFARNRPLTDEQPADVRARVIELDHRSASHLNVHMLDGATLAHGLSDSPAGLLAWLLERWNAWSDNGGDVESVFSKDDLLTHATIYWVNNSIATSIRYYANANRYPWAPAHDRTPVVQAPVGLTFVTYENPPGIHSAEERVRAFTSGPQAAWFNHVNVNAHDHGGHFIPWENPEAWVGDLRRTFRGLRPGGDGAAPDSLI</sequence>
<evidence type="ECO:0000256" key="2">
    <source>
        <dbReference type="ARBA" id="ARBA00022797"/>
    </source>
</evidence>
<keyword evidence="2" id="KW-0058">Aromatic hydrocarbons catabolism</keyword>
<proteinExistence type="inferred from homology"/>
<dbReference type="PANTHER" id="PTHR21661:SF35">
    <property type="entry name" value="EPOXIDE HYDROLASE"/>
    <property type="match status" value="1"/>
</dbReference>
<protein>
    <submittedName>
        <fullName evidence="6">Epoxide hydrolase</fullName>
    </submittedName>
</protein>
<dbReference type="InterPro" id="IPR029058">
    <property type="entry name" value="AB_hydrolase_fold"/>
</dbReference>
<gene>
    <name evidence="6" type="ORF">DVK44_34420</name>
</gene>
<dbReference type="GO" id="GO:0097176">
    <property type="term" value="P:epoxide metabolic process"/>
    <property type="evidence" value="ECO:0007669"/>
    <property type="project" value="TreeGrafter"/>
</dbReference>
<feature type="domain" description="Epoxide hydrolase N-terminal" evidence="5">
    <location>
        <begin position="10"/>
        <end position="113"/>
    </location>
</feature>
<dbReference type="EMBL" id="CP031194">
    <property type="protein sequence ID" value="AXG81987.1"/>
    <property type="molecule type" value="Genomic_DNA"/>
</dbReference>
<evidence type="ECO:0000313" key="7">
    <source>
        <dbReference type="Proteomes" id="UP000253868"/>
    </source>
</evidence>
<evidence type="ECO:0000256" key="4">
    <source>
        <dbReference type="PIRSR" id="PIRSR001112-1"/>
    </source>
</evidence>
<dbReference type="InterPro" id="IPR000639">
    <property type="entry name" value="Epox_hydrolase-like"/>
</dbReference>
<evidence type="ECO:0000256" key="3">
    <source>
        <dbReference type="ARBA" id="ARBA00022801"/>
    </source>
</evidence>
<feature type="active site" description="Proton donor" evidence="4">
    <location>
        <position position="321"/>
    </location>
</feature>
<dbReference type="InterPro" id="IPR016292">
    <property type="entry name" value="Epoxide_hydrolase"/>
</dbReference>